<dbReference type="AlphaFoldDB" id="A0A6S6QYK7"/>
<accession>A0A6S6QYK7</accession>
<gene>
    <name evidence="1" type="ORF">acsn021_38720</name>
</gene>
<dbReference type="Proteomes" id="UP000515561">
    <property type="component" value="Chromosome"/>
</dbReference>
<organism evidence="1 2">
    <name type="scientific">Anaerocolumna cellulosilytica</name>
    <dbReference type="NCBI Taxonomy" id="433286"/>
    <lineage>
        <taxon>Bacteria</taxon>
        <taxon>Bacillati</taxon>
        <taxon>Bacillota</taxon>
        <taxon>Clostridia</taxon>
        <taxon>Lachnospirales</taxon>
        <taxon>Lachnospiraceae</taxon>
        <taxon>Anaerocolumna</taxon>
    </lineage>
</organism>
<name>A0A6S6QYK7_9FIRM</name>
<proteinExistence type="predicted"/>
<reference evidence="1 2" key="1">
    <citation type="journal article" date="2016" name="Int. J. Syst. Evol. Microbiol.">
        <title>Descriptions of Anaerotaenia torta gen. nov., sp. nov. and Anaerocolumna cellulosilytica gen. nov., sp. nov. isolated from a methanogenic reactor of cattle waste.</title>
        <authorList>
            <person name="Uek A."/>
            <person name="Ohtaki Y."/>
            <person name="Kaku N."/>
            <person name="Ueki K."/>
        </authorList>
    </citation>
    <scope>NUCLEOTIDE SEQUENCE [LARGE SCALE GENOMIC DNA]</scope>
    <source>
        <strain evidence="1 2">SN021</strain>
    </source>
</reference>
<dbReference type="KEGG" id="acel:acsn021_38720"/>
<keyword evidence="2" id="KW-1185">Reference proteome</keyword>
<protein>
    <submittedName>
        <fullName evidence="1">Uncharacterized protein</fullName>
    </submittedName>
</protein>
<evidence type="ECO:0000313" key="1">
    <source>
        <dbReference type="EMBL" id="BCJ96303.1"/>
    </source>
</evidence>
<sequence>MVLDENTKNVKAKAAVKASDNNSNFVCFNSCINCFCRDNQGSNEADSRPDNTGKQE</sequence>
<dbReference type="EMBL" id="AP023367">
    <property type="protein sequence ID" value="BCJ96303.1"/>
    <property type="molecule type" value="Genomic_DNA"/>
</dbReference>
<evidence type="ECO:0000313" key="2">
    <source>
        <dbReference type="Proteomes" id="UP000515561"/>
    </source>
</evidence>